<name>A0A6J6RLI0_9ZZZZ</name>
<evidence type="ECO:0000313" key="4">
    <source>
        <dbReference type="EMBL" id="CAB4722905.1"/>
    </source>
</evidence>
<dbReference type="InterPro" id="IPR036250">
    <property type="entry name" value="AcylCo_DH-like_C"/>
</dbReference>
<proteinExistence type="predicted"/>
<evidence type="ECO:0000256" key="1">
    <source>
        <dbReference type="ARBA" id="ARBA00022630"/>
    </source>
</evidence>
<dbReference type="EMBL" id="CAEZYH010000051">
    <property type="protein sequence ID" value="CAB4722905.1"/>
    <property type="molecule type" value="Genomic_DNA"/>
</dbReference>
<dbReference type="InterPro" id="IPR052161">
    <property type="entry name" value="Mycobact_Acyl-CoA_DH"/>
</dbReference>
<evidence type="ECO:0000259" key="3">
    <source>
        <dbReference type="Pfam" id="PF00441"/>
    </source>
</evidence>
<keyword evidence="1" id="KW-0285">Flavoprotein</keyword>
<feature type="domain" description="Acyl-CoA dehydrogenase/oxidase C-terminal" evidence="3">
    <location>
        <begin position="2"/>
        <end position="104"/>
    </location>
</feature>
<dbReference type="Pfam" id="PF00441">
    <property type="entry name" value="Acyl-CoA_dh_1"/>
    <property type="match status" value="1"/>
</dbReference>
<accession>A0A6J6RLI0</accession>
<dbReference type="PANTHER" id="PTHR43292:SF4">
    <property type="entry name" value="ACYL-COA DEHYDROGENASE FADE34"/>
    <property type="match status" value="1"/>
</dbReference>
<dbReference type="InterPro" id="IPR009075">
    <property type="entry name" value="AcylCo_DH/oxidase_C"/>
</dbReference>
<organism evidence="4">
    <name type="scientific">freshwater metagenome</name>
    <dbReference type="NCBI Taxonomy" id="449393"/>
    <lineage>
        <taxon>unclassified sequences</taxon>
        <taxon>metagenomes</taxon>
        <taxon>ecological metagenomes</taxon>
    </lineage>
</organism>
<dbReference type="SUPFAM" id="SSF47203">
    <property type="entry name" value="Acyl-CoA dehydrogenase C-terminal domain-like"/>
    <property type="match status" value="1"/>
</dbReference>
<keyword evidence="2" id="KW-0560">Oxidoreductase</keyword>
<sequence length="128" mass="14164">MIRQELMKLYCEETCKSLVSMRTRAEMKAGKVPGPGGSLGKLHGAVIARFSRPLINRLVGADCDAWEGEGRGENWARYILSSFQSNIAGGTDEIQRNIIGDRVLGLPREPMVDKNMPFKDLKVGTIRS</sequence>
<dbReference type="GO" id="GO:0016627">
    <property type="term" value="F:oxidoreductase activity, acting on the CH-CH group of donors"/>
    <property type="evidence" value="ECO:0007669"/>
    <property type="project" value="InterPro"/>
</dbReference>
<dbReference type="Gene3D" id="1.20.140.10">
    <property type="entry name" value="Butyryl-CoA Dehydrogenase, subunit A, domain 3"/>
    <property type="match status" value="1"/>
</dbReference>
<dbReference type="PANTHER" id="PTHR43292">
    <property type="entry name" value="ACYL-COA DEHYDROGENASE"/>
    <property type="match status" value="1"/>
</dbReference>
<gene>
    <name evidence="4" type="ORF">UFOPK2658_01173</name>
</gene>
<dbReference type="AlphaFoldDB" id="A0A6J6RLI0"/>
<reference evidence="4" key="1">
    <citation type="submission" date="2020-05" db="EMBL/GenBank/DDBJ databases">
        <authorList>
            <person name="Chiriac C."/>
            <person name="Salcher M."/>
            <person name="Ghai R."/>
            <person name="Kavagutti S V."/>
        </authorList>
    </citation>
    <scope>NUCLEOTIDE SEQUENCE</scope>
</reference>
<protein>
    <submittedName>
        <fullName evidence="4">Unannotated protein</fullName>
    </submittedName>
</protein>
<evidence type="ECO:0000256" key="2">
    <source>
        <dbReference type="ARBA" id="ARBA00023002"/>
    </source>
</evidence>
<dbReference type="GO" id="GO:0005886">
    <property type="term" value="C:plasma membrane"/>
    <property type="evidence" value="ECO:0007669"/>
    <property type="project" value="TreeGrafter"/>
</dbReference>